<dbReference type="AlphaFoldDB" id="A0A145VQE3"/>
<reference evidence="5 6" key="1">
    <citation type="submission" date="2016-02" db="EMBL/GenBank/DDBJ databases">
        <title>Complete Genome of H5569, the type strain of the newly described species Haematospirillium jordaniae.</title>
        <authorList>
            <person name="Nicholson A.C."/>
            <person name="Humrighouse B.W."/>
            <person name="Loparov V."/>
            <person name="McQuiston J.R."/>
        </authorList>
    </citation>
    <scope>NUCLEOTIDE SEQUENCE [LARGE SCALE GENOMIC DNA]</scope>
    <source>
        <strain evidence="5 6">H5569</strain>
        <plasmid evidence="6">Plasmid unnamed 2</plasmid>
    </source>
</reference>
<sequence>MTQAAPSIRTAVKGGTASSSGFSAGASRSSVDSGVASVMKNAVSGFFSLSSAWAERAVDFDTVIQETSRLMQAGPEGAQRLSDLAIDTARSGEWSPVQIGQALHAAGQSGMVEGQAAASLPGALLMAQAGNMVPADAMALSATIQNRMPVDPSDMTRMATMLVQTAGDSARAVPLLGQALATVGPDAVAGGASLEQVTAMLGVLAEASLEGEKAGLALGHVISGLADPSSDVASLLQAMDIGLRDASGQMRSVPDVLGDLGQAMAGLDTSGREQLTGRLFGTDPDTFKAGSALISSAGAGQLQARTEQLATVTPVASLQGADLDTLDNRFQRLINKADAFAMALGSMLMPWIRPLMEVVATIREVAKVVGLFTDACAVLRAVGTLVCPVFNVLTGIMRVIGTTLMGLGPVLNIVALGIRAIGIAMMANPVGLVITAIALAAGLLIAHWEPVVAFFSDLWSGLSDGAAAAWDAICSLVMEKVKWLTDVLAPVFTLFGFGETATQVPPTLPDTPLPGSQLTPLPSSIPAMPPASQSAELERSVAAIGRVAPATAASRTSTTHHVTNANTITINAQPHHNPQDIVDEMERRQKQRSRGALYDSTLVYEA</sequence>
<dbReference type="KEGG" id="hjo:AY555_10675"/>
<keyword evidence="6" id="KW-1185">Reference proteome</keyword>
<feature type="compositionally biased region" description="Low complexity" evidence="2">
    <location>
        <begin position="14"/>
        <end position="26"/>
    </location>
</feature>
<evidence type="ECO:0000313" key="6">
    <source>
        <dbReference type="Proteomes" id="UP000076066"/>
    </source>
</evidence>
<keyword evidence="3" id="KW-1133">Transmembrane helix</keyword>
<keyword evidence="3" id="KW-0812">Transmembrane</keyword>
<dbReference type="InterPro" id="IPR010090">
    <property type="entry name" value="Phage_tape_meas"/>
</dbReference>
<keyword evidence="3" id="KW-0472">Membrane</keyword>
<keyword evidence="5" id="KW-0614">Plasmid</keyword>
<dbReference type="Pfam" id="PF10145">
    <property type="entry name" value="PhageMin_Tail"/>
    <property type="match status" value="1"/>
</dbReference>
<accession>A0A145VQE3</accession>
<keyword evidence="1" id="KW-1188">Viral release from host cell</keyword>
<geneLocation type="plasmid" evidence="5 6">
    <name>unnamed 2</name>
</geneLocation>
<name>A0A145VQE3_9PROT</name>
<evidence type="ECO:0000256" key="1">
    <source>
        <dbReference type="ARBA" id="ARBA00022612"/>
    </source>
</evidence>
<evidence type="ECO:0000256" key="2">
    <source>
        <dbReference type="SAM" id="MobiDB-lite"/>
    </source>
</evidence>
<dbReference type="Proteomes" id="UP000076066">
    <property type="component" value="Plasmid unnamed 2"/>
</dbReference>
<feature type="transmembrane region" description="Helical" evidence="3">
    <location>
        <begin position="399"/>
        <end position="418"/>
    </location>
</feature>
<dbReference type="PANTHER" id="PTHR37813">
    <property type="entry name" value="FELS-2 PROPHAGE PROTEIN"/>
    <property type="match status" value="1"/>
</dbReference>
<evidence type="ECO:0000256" key="3">
    <source>
        <dbReference type="SAM" id="Phobius"/>
    </source>
</evidence>
<evidence type="ECO:0000259" key="4">
    <source>
        <dbReference type="Pfam" id="PF10145"/>
    </source>
</evidence>
<dbReference type="RefSeq" id="WP_209316254.1">
    <property type="nucleotide sequence ID" value="NZ_JAAVSX010000007.1"/>
</dbReference>
<organism evidence="5 6">
    <name type="scientific">Haematospirillum jordaniae</name>
    <dbReference type="NCBI Taxonomy" id="1549855"/>
    <lineage>
        <taxon>Bacteria</taxon>
        <taxon>Pseudomonadati</taxon>
        <taxon>Pseudomonadota</taxon>
        <taxon>Alphaproteobacteria</taxon>
        <taxon>Rhodospirillales</taxon>
        <taxon>Novispirillaceae</taxon>
        <taxon>Haematospirillum</taxon>
    </lineage>
</organism>
<proteinExistence type="predicted"/>
<gene>
    <name evidence="5" type="ORF">AY555_10675</name>
</gene>
<feature type="region of interest" description="Disordered" evidence="2">
    <location>
        <begin position="1"/>
        <end position="26"/>
    </location>
</feature>
<dbReference type="EMBL" id="CP014527">
    <property type="protein sequence ID" value="AMW35832.1"/>
    <property type="molecule type" value="Genomic_DNA"/>
</dbReference>
<evidence type="ECO:0000313" key="5">
    <source>
        <dbReference type="EMBL" id="AMW35832.1"/>
    </source>
</evidence>
<dbReference type="NCBIfam" id="TIGR01760">
    <property type="entry name" value="tape_meas_TP901"/>
    <property type="match status" value="1"/>
</dbReference>
<dbReference type="PANTHER" id="PTHR37813:SF1">
    <property type="entry name" value="FELS-2 PROPHAGE PROTEIN"/>
    <property type="match status" value="1"/>
</dbReference>
<feature type="domain" description="Phage tail tape measure protein" evidence="4">
    <location>
        <begin position="84"/>
        <end position="281"/>
    </location>
</feature>
<protein>
    <recommendedName>
        <fullName evidence="4">Phage tail tape measure protein domain-containing protein</fullName>
    </recommendedName>
</protein>
<feature type="transmembrane region" description="Helical" evidence="3">
    <location>
        <begin position="430"/>
        <end position="448"/>
    </location>
</feature>